<proteinExistence type="predicted"/>
<feature type="compositionally biased region" description="Basic residues" evidence="1">
    <location>
        <begin position="150"/>
        <end position="163"/>
    </location>
</feature>
<comment type="caution">
    <text evidence="2">The sequence shown here is derived from an EMBL/GenBank/DDBJ whole genome shotgun (WGS) entry which is preliminary data.</text>
</comment>
<keyword evidence="3" id="KW-1185">Reference proteome</keyword>
<reference evidence="2 3" key="1">
    <citation type="journal article" date="2023" name="BMC Biotechnol.">
        <title>Vitis rotundifolia cv Carlos genome sequencing.</title>
        <authorList>
            <person name="Huff M."/>
            <person name="Hulse-Kemp A."/>
            <person name="Scheffler B."/>
            <person name="Youngblood R."/>
            <person name="Simpson S."/>
            <person name="Babiker E."/>
            <person name="Staton M."/>
        </authorList>
    </citation>
    <scope>NUCLEOTIDE SEQUENCE [LARGE SCALE GENOMIC DNA]</scope>
    <source>
        <tissue evidence="2">Leaf</tissue>
    </source>
</reference>
<evidence type="ECO:0000256" key="1">
    <source>
        <dbReference type="SAM" id="MobiDB-lite"/>
    </source>
</evidence>
<organism evidence="2 3">
    <name type="scientific">Vitis rotundifolia</name>
    <name type="common">Muscadine grape</name>
    <dbReference type="NCBI Taxonomy" id="103349"/>
    <lineage>
        <taxon>Eukaryota</taxon>
        <taxon>Viridiplantae</taxon>
        <taxon>Streptophyta</taxon>
        <taxon>Embryophyta</taxon>
        <taxon>Tracheophyta</taxon>
        <taxon>Spermatophyta</taxon>
        <taxon>Magnoliopsida</taxon>
        <taxon>eudicotyledons</taxon>
        <taxon>Gunneridae</taxon>
        <taxon>Pentapetalae</taxon>
        <taxon>rosids</taxon>
        <taxon>Vitales</taxon>
        <taxon>Vitaceae</taxon>
        <taxon>Viteae</taxon>
        <taxon>Vitis</taxon>
    </lineage>
</organism>
<dbReference type="Proteomes" id="UP001168098">
    <property type="component" value="Unassembled WGS sequence"/>
</dbReference>
<gene>
    <name evidence="2" type="ORF">PVL29_003756</name>
</gene>
<evidence type="ECO:0000313" key="3">
    <source>
        <dbReference type="Proteomes" id="UP001168098"/>
    </source>
</evidence>
<dbReference type="AlphaFoldDB" id="A0AA39ADW6"/>
<dbReference type="EMBL" id="JARBHA010000003">
    <property type="protein sequence ID" value="KAJ9705801.1"/>
    <property type="molecule type" value="Genomic_DNA"/>
</dbReference>
<evidence type="ECO:0000313" key="2">
    <source>
        <dbReference type="EMBL" id="KAJ9705801.1"/>
    </source>
</evidence>
<accession>A0AA39ADW6</accession>
<feature type="region of interest" description="Disordered" evidence="1">
    <location>
        <begin position="133"/>
        <end position="174"/>
    </location>
</feature>
<name>A0AA39ADW6_VITRO</name>
<protein>
    <submittedName>
        <fullName evidence="2">Uncharacterized protein</fullName>
    </submittedName>
</protein>
<sequence>MHVPSVASTSIASDDATEVIEARINETSETMLRLALSLVRDVGALRCWRGGSEGNSSIPCPSAEHHTEYQLMRQTPVRQPSVEEIEPQDSLAPIPHSPIGMEPSLAPTYSEPLAPQSHPEASLLPEMTIEEPREYDGASGSGRQALKPSSMKRYKRTAKRIVKRPPACKSPSVAQCVKQFPKIPHAN</sequence>